<organism evidence="15 16">
    <name type="scientific">Paenibacillus montaniterrae</name>
    <dbReference type="NCBI Taxonomy" id="429341"/>
    <lineage>
        <taxon>Bacteria</taxon>
        <taxon>Bacillati</taxon>
        <taxon>Bacillota</taxon>
        <taxon>Bacilli</taxon>
        <taxon>Bacillales</taxon>
        <taxon>Paenibacillaceae</taxon>
        <taxon>Paenibacillus</taxon>
    </lineage>
</organism>
<evidence type="ECO:0000256" key="2">
    <source>
        <dbReference type="ARBA" id="ARBA00005528"/>
    </source>
</evidence>
<comment type="function">
    <text evidence="10 12">Specifically methylates the N3 position of the uracil ring of uridine 1498 (m3U1498) in 16S rRNA. Acts on the fully assembled 30S ribosomal subunit.</text>
</comment>
<dbReference type="PANTHER" id="PTHR30027">
    <property type="entry name" value="RIBOSOMAL RNA SMALL SUBUNIT METHYLTRANSFERASE E"/>
    <property type="match status" value="1"/>
</dbReference>
<dbReference type="SUPFAM" id="SSF88697">
    <property type="entry name" value="PUA domain-like"/>
    <property type="match status" value="1"/>
</dbReference>
<dbReference type="SUPFAM" id="SSF75217">
    <property type="entry name" value="alpha/beta knot"/>
    <property type="match status" value="1"/>
</dbReference>
<dbReference type="GO" id="GO:0070042">
    <property type="term" value="F:rRNA (uridine-N3-)-methyltransferase activity"/>
    <property type="evidence" value="ECO:0007669"/>
    <property type="project" value="TreeGrafter"/>
</dbReference>
<evidence type="ECO:0000256" key="4">
    <source>
        <dbReference type="ARBA" id="ARBA00013673"/>
    </source>
</evidence>
<comment type="caution">
    <text evidence="15">The sequence shown here is derived from an EMBL/GenBank/DDBJ whole genome shotgun (WGS) entry which is preliminary data.</text>
</comment>
<dbReference type="PIRSF" id="PIRSF015601">
    <property type="entry name" value="MTase_slr0722"/>
    <property type="match status" value="1"/>
</dbReference>
<evidence type="ECO:0000313" key="16">
    <source>
        <dbReference type="Proteomes" id="UP000683139"/>
    </source>
</evidence>
<evidence type="ECO:0000256" key="3">
    <source>
        <dbReference type="ARBA" id="ARBA00012328"/>
    </source>
</evidence>
<dbReference type="Pfam" id="PF20260">
    <property type="entry name" value="PUA_4"/>
    <property type="match status" value="1"/>
</dbReference>
<evidence type="ECO:0000256" key="7">
    <source>
        <dbReference type="ARBA" id="ARBA00022603"/>
    </source>
</evidence>
<evidence type="ECO:0000313" key="15">
    <source>
        <dbReference type="EMBL" id="GIP15336.1"/>
    </source>
</evidence>
<protein>
    <recommendedName>
        <fullName evidence="4 12">Ribosomal RNA small subunit methyltransferase E</fullName>
        <ecNumber evidence="3 12">2.1.1.193</ecNumber>
    </recommendedName>
</protein>
<keyword evidence="8 12" id="KW-0808">Transferase</keyword>
<dbReference type="PANTHER" id="PTHR30027:SF3">
    <property type="entry name" value="16S RRNA (URACIL(1498)-N(3))-METHYLTRANSFERASE"/>
    <property type="match status" value="1"/>
</dbReference>
<reference evidence="15" key="1">
    <citation type="submission" date="2021-03" db="EMBL/GenBank/DDBJ databases">
        <title>Antimicrobial resistance genes in bacteria isolated from Japanese honey, and their potential for conferring macrolide and lincosamide resistance in the American foulbrood pathogen Paenibacillus larvae.</title>
        <authorList>
            <person name="Okamoto M."/>
            <person name="Kumagai M."/>
            <person name="Kanamori H."/>
            <person name="Takamatsu D."/>
        </authorList>
    </citation>
    <scope>NUCLEOTIDE SEQUENCE</scope>
    <source>
        <strain evidence="15">J40TS1</strain>
    </source>
</reference>
<dbReference type="EMBL" id="BOSE01000001">
    <property type="protein sequence ID" value="GIP15336.1"/>
    <property type="molecule type" value="Genomic_DNA"/>
</dbReference>
<evidence type="ECO:0000256" key="10">
    <source>
        <dbReference type="ARBA" id="ARBA00025699"/>
    </source>
</evidence>
<evidence type="ECO:0000256" key="9">
    <source>
        <dbReference type="ARBA" id="ARBA00022691"/>
    </source>
</evidence>
<keyword evidence="16" id="KW-1185">Reference proteome</keyword>
<dbReference type="Gene3D" id="2.40.240.20">
    <property type="entry name" value="Hypothetical PUA domain-like, domain 1"/>
    <property type="match status" value="1"/>
</dbReference>
<keyword evidence="6 12" id="KW-0698">rRNA processing</keyword>
<evidence type="ECO:0000256" key="12">
    <source>
        <dbReference type="PIRNR" id="PIRNR015601"/>
    </source>
</evidence>
<evidence type="ECO:0000256" key="5">
    <source>
        <dbReference type="ARBA" id="ARBA00022490"/>
    </source>
</evidence>
<dbReference type="InterPro" id="IPR029026">
    <property type="entry name" value="tRNA_m1G_MTases_N"/>
</dbReference>
<dbReference type="InterPro" id="IPR046887">
    <property type="entry name" value="RsmE_PUA-like"/>
</dbReference>
<evidence type="ECO:0000256" key="11">
    <source>
        <dbReference type="ARBA" id="ARBA00047944"/>
    </source>
</evidence>
<dbReference type="InterPro" id="IPR015947">
    <property type="entry name" value="PUA-like_sf"/>
</dbReference>
<feature type="domain" description="Ribosomal RNA small subunit methyltransferase E methyltransferase" evidence="13">
    <location>
        <begin position="77"/>
        <end position="253"/>
    </location>
</feature>
<dbReference type="Proteomes" id="UP000683139">
    <property type="component" value="Unassembled WGS sequence"/>
</dbReference>
<gene>
    <name evidence="15" type="ORF">J40TS1_09780</name>
</gene>
<evidence type="ECO:0000259" key="14">
    <source>
        <dbReference type="Pfam" id="PF20260"/>
    </source>
</evidence>
<dbReference type="InterPro" id="IPR046886">
    <property type="entry name" value="RsmE_MTase_dom"/>
</dbReference>
<comment type="subcellular location">
    <subcellularLocation>
        <location evidence="1 12">Cytoplasm</location>
    </subcellularLocation>
</comment>
<feature type="domain" description="Ribosomal RNA small subunit methyltransferase E PUA-like" evidence="14">
    <location>
        <begin position="21"/>
        <end position="66"/>
    </location>
</feature>
<dbReference type="Pfam" id="PF04452">
    <property type="entry name" value="Methyltrans_RNA"/>
    <property type="match status" value="1"/>
</dbReference>
<name>A0A920CVV7_9BACL</name>
<dbReference type="NCBIfam" id="TIGR00046">
    <property type="entry name" value="RsmE family RNA methyltransferase"/>
    <property type="match status" value="1"/>
</dbReference>
<dbReference type="EC" id="2.1.1.193" evidence="3 12"/>
<evidence type="ECO:0000256" key="1">
    <source>
        <dbReference type="ARBA" id="ARBA00004496"/>
    </source>
</evidence>
<keyword evidence="9 12" id="KW-0949">S-adenosyl-L-methionine</keyword>
<comment type="similarity">
    <text evidence="2 12">Belongs to the RNA methyltransferase RsmE family.</text>
</comment>
<evidence type="ECO:0000256" key="8">
    <source>
        <dbReference type="ARBA" id="ARBA00022679"/>
    </source>
</evidence>
<accession>A0A920CVV7</accession>
<dbReference type="GO" id="GO:0070475">
    <property type="term" value="P:rRNA base methylation"/>
    <property type="evidence" value="ECO:0007669"/>
    <property type="project" value="TreeGrafter"/>
</dbReference>
<proteinExistence type="inferred from homology"/>
<dbReference type="InterPro" id="IPR029028">
    <property type="entry name" value="Alpha/beta_knot_MTases"/>
</dbReference>
<dbReference type="CDD" id="cd18084">
    <property type="entry name" value="RsmE-like"/>
    <property type="match status" value="1"/>
</dbReference>
<keyword evidence="5 12" id="KW-0963">Cytoplasm</keyword>
<sequence length="263" mass="29447">MKHMQRYFVERHQFQGNELLITGDDAHHIVRVMRMSEGDEVIATDGHSRSVRARIVELGSKEVRLVAVEELDQQSEASWQVTIAQALPKGDKMELIVQKCTEIGAAAFIPFESERVIVQYDRKKEAKRLERWHKIAKEAAEQSHRNALPAIHEPLSWKQLLVQLSSYNLALFCYERAGDQGHGAGLKDVLTEYKRKWAEDGTDKPKLLLIAGPEGGFSEREAQQAEEAGARLVGLGKRILRAETAGMVGLSCILYESGEMGGV</sequence>
<dbReference type="AlphaFoldDB" id="A0A920CVV7"/>
<evidence type="ECO:0000256" key="6">
    <source>
        <dbReference type="ARBA" id="ARBA00022552"/>
    </source>
</evidence>
<dbReference type="Gene3D" id="3.40.1280.10">
    <property type="match status" value="1"/>
</dbReference>
<dbReference type="GO" id="GO:0005737">
    <property type="term" value="C:cytoplasm"/>
    <property type="evidence" value="ECO:0007669"/>
    <property type="project" value="UniProtKB-SubCell"/>
</dbReference>
<comment type="catalytic activity">
    <reaction evidence="11 12">
        <text>uridine(1498) in 16S rRNA + S-adenosyl-L-methionine = N(3)-methyluridine(1498) in 16S rRNA + S-adenosyl-L-homocysteine + H(+)</text>
        <dbReference type="Rhea" id="RHEA:42920"/>
        <dbReference type="Rhea" id="RHEA-COMP:10283"/>
        <dbReference type="Rhea" id="RHEA-COMP:10284"/>
        <dbReference type="ChEBI" id="CHEBI:15378"/>
        <dbReference type="ChEBI" id="CHEBI:57856"/>
        <dbReference type="ChEBI" id="CHEBI:59789"/>
        <dbReference type="ChEBI" id="CHEBI:65315"/>
        <dbReference type="ChEBI" id="CHEBI:74502"/>
        <dbReference type="EC" id="2.1.1.193"/>
    </reaction>
</comment>
<keyword evidence="7 12" id="KW-0489">Methyltransferase</keyword>
<dbReference type="NCBIfam" id="NF008692">
    <property type="entry name" value="PRK11713.1-5"/>
    <property type="match status" value="1"/>
</dbReference>
<evidence type="ECO:0000259" key="13">
    <source>
        <dbReference type="Pfam" id="PF04452"/>
    </source>
</evidence>
<dbReference type="InterPro" id="IPR006700">
    <property type="entry name" value="RsmE"/>
</dbReference>